<protein>
    <submittedName>
        <fullName evidence="1">Uncharacterized protein</fullName>
    </submittedName>
</protein>
<accession>A0A1P8WLK2</accession>
<evidence type="ECO:0000313" key="1">
    <source>
        <dbReference type="EMBL" id="APZ94935.1"/>
    </source>
</evidence>
<evidence type="ECO:0000313" key="2">
    <source>
        <dbReference type="Proteomes" id="UP000187735"/>
    </source>
</evidence>
<gene>
    <name evidence="1" type="ORF">Fuma_04586</name>
</gene>
<dbReference type="STRING" id="1891926.Fuma_04586"/>
<proteinExistence type="predicted"/>
<dbReference type="Proteomes" id="UP000187735">
    <property type="component" value="Chromosome"/>
</dbReference>
<dbReference type="AlphaFoldDB" id="A0A1P8WLK2"/>
<dbReference type="KEGG" id="fmr:Fuma_04586"/>
<name>A0A1P8WLK2_9PLAN</name>
<dbReference type="EMBL" id="CP017641">
    <property type="protein sequence ID" value="APZ94935.1"/>
    <property type="molecule type" value="Genomic_DNA"/>
</dbReference>
<keyword evidence="2" id="KW-1185">Reference proteome</keyword>
<sequence length="85" mass="9561" precursor="true">MTRATGMAFAILNHRDALHDCCVKRKRGRRMKALSIGKSLVFATTSAGCQRFRQSQFVGGHDLAASDNRITKESVLFDDHEEYDD</sequence>
<organism evidence="1 2">
    <name type="scientific">Fuerstiella marisgermanici</name>
    <dbReference type="NCBI Taxonomy" id="1891926"/>
    <lineage>
        <taxon>Bacteria</taxon>
        <taxon>Pseudomonadati</taxon>
        <taxon>Planctomycetota</taxon>
        <taxon>Planctomycetia</taxon>
        <taxon>Planctomycetales</taxon>
        <taxon>Planctomycetaceae</taxon>
        <taxon>Fuerstiella</taxon>
    </lineage>
</organism>
<reference evidence="1 2" key="1">
    <citation type="journal article" date="2016" name="Front. Microbiol.">
        <title>Fuerstia marisgermanicae gen. nov., sp. nov., an Unusual Member of the Phylum Planctomycetes from the German Wadden Sea.</title>
        <authorList>
            <person name="Kohn T."/>
            <person name="Heuer A."/>
            <person name="Jogler M."/>
            <person name="Vollmers J."/>
            <person name="Boedeker C."/>
            <person name="Bunk B."/>
            <person name="Rast P."/>
            <person name="Borchert D."/>
            <person name="Glockner I."/>
            <person name="Freese H.M."/>
            <person name="Klenk H.P."/>
            <person name="Overmann J."/>
            <person name="Kaster A.K."/>
            <person name="Rohde M."/>
            <person name="Wiegand S."/>
            <person name="Jogler C."/>
        </authorList>
    </citation>
    <scope>NUCLEOTIDE SEQUENCE [LARGE SCALE GENOMIC DNA]</scope>
    <source>
        <strain evidence="1 2">NH11</strain>
    </source>
</reference>